<keyword evidence="2" id="KW-1185">Reference proteome</keyword>
<accession>A0A939RXU2</accession>
<comment type="caution">
    <text evidence="1">The sequence shown here is derived from an EMBL/GenBank/DDBJ whole genome shotgun (WGS) entry which is preliminary data.</text>
</comment>
<organism evidence="1 2">
    <name type="scientific">Leucobacter ruminantium</name>
    <dbReference type="NCBI Taxonomy" id="1289170"/>
    <lineage>
        <taxon>Bacteria</taxon>
        <taxon>Bacillati</taxon>
        <taxon>Actinomycetota</taxon>
        <taxon>Actinomycetes</taxon>
        <taxon>Micrococcales</taxon>
        <taxon>Microbacteriaceae</taxon>
        <taxon>Leucobacter</taxon>
    </lineage>
</organism>
<reference evidence="1" key="1">
    <citation type="submission" date="2021-03" db="EMBL/GenBank/DDBJ databases">
        <title>Leucobacter chromiisoli sp. nov., isolated from chromium-containing soil of chemical plant.</title>
        <authorList>
            <person name="Xu Z."/>
        </authorList>
    </citation>
    <scope>NUCLEOTIDE SEQUENCE</scope>
    <source>
        <strain evidence="1">A2</strain>
    </source>
</reference>
<dbReference type="Proteomes" id="UP000664398">
    <property type="component" value="Unassembled WGS sequence"/>
</dbReference>
<evidence type="ECO:0000313" key="2">
    <source>
        <dbReference type="Proteomes" id="UP000664398"/>
    </source>
</evidence>
<evidence type="ECO:0000313" key="1">
    <source>
        <dbReference type="EMBL" id="MBO1803784.1"/>
    </source>
</evidence>
<proteinExistence type="predicted"/>
<sequence length="90" mass="10021">MNELSEMGEVRDLVRRAILDVLREEQRDGEGEAVAYEQRVPAQHELTIVLRGSERAIGLLENALGEGEQMLEIAIGERFGPKARAHGRLA</sequence>
<dbReference type="EMBL" id="JAGDYL010000001">
    <property type="protein sequence ID" value="MBO1803784.1"/>
    <property type="molecule type" value="Genomic_DNA"/>
</dbReference>
<name>A0A939RXU2_9MICO</name>
<dbReference type="RefSeq" id="WP_208044273.1">
    <property type="nucleotide sequence ID" value="NZ_JAGDYL010000001.1"/>
</dbReference>
<dbReference type="AlphaFoldDB" id="A0A939RXU2"/>
<protein>
    <submittedName>
        <fullName evidence="1">Uncharacterized protein</fullName>
    </submittedName>
</protein>
<gene>
    <name evidence="1" type="ORF">J4H91_00420</name>
</gene>